<sequence length="180" mass="20714">MGHKNTKLSKKNVKKIMRETRFTKKEVLDWYRCFLLDCPTGKLSRSELVKIYDALFPNGDHSTFTEAVFRACDINNDEHICFYEFITTMSVMARGTLNERLQWVCQIFDTDCDGTISRDELEELIFTIVAITGGKVCRETACERAEAIWIKRADDEIDGIPVTVLTKIIMSARKTLIQSE</sequence>
<dbReference type="PRINTS" id="PR00450">
    <property type="entry name" value="RECOVERIN"/>
</dbReference>
<dbReference type="InterPro" id="IPR011992">
    <property type="entry name" value="EF-hand-dom_pair"/>
</dbReference>
<dbReference type="InterPro" id="IPR002048">
    <property type="entry name" value="EF_hand_dom"/>
</dbReference>
<evidence type="ECO:0000313" key="8">
    <source>
        <dbReference type="EMBL" id="CAG5098043.1"/>
    </source>
</evidence>
<evidence type="ECO:0000256" key="1">
    <source>
        <dbReference type="ARBA" id="ARBA00006049"/>
    </source>
</evidence>
<accession>A0ABN7SHQ2</accession>
<evidence type="ECO:0000256" key="2">
    <source>
        <dbReference type="ARBA" id="ARBA00022707"/>
    </source>
</evidence>
<evidence type="ECO:0000256" key="5">
    <source>
        <dbReference type="ARBA" id="ARBA00022837"/>
    </source>
</evidence>
<evidence type="ECO:0000256" key="3">
    <source>
        <dbReference type="ARBA" id="ARBA00022723"/>
    </source>
</evidence>
<dbReference type="PROSITE" id="PS50222">
    <property type="entry name" value="EF_HAND_2"/>
    <property type="match status" value="2"/>
</dbReference>
<keyword evidence="5" id="KW-0106">Calcium</keyword>
<organism evidence="8 9">
    <name type="scientific">Oikopleura dioica</name>
    <name type="common">Tunicate</name>
    <dbReference type="NCBI Taxonomy" id="34765"/>
    <lineage>
        <taxon>Eukaryota</taxon>
        <taxon>Metazoa</taxon>
        <taxon>Chordata</taxon>
        <taxon>Tunicata</taxon>
        <taxon>Appendicularia</taxon>
        <taxon>Copelata</taxon>
        <taxon>Oikopleuridae</taxon>
        <taxon>Oikopleura</taxon>
    </lineage>
</organism>
<name>A0ABN7SHQ2_OIKDI</name>
<comment type="similarity">
    <text evidence="1">Belongs to the recoverin family.</text>
</comment>
<dbReference type="SUPFAM" id="SSF47473">
    <property type="entry name" value="EF-hand"/>
    <property type="match status" value="1"/>
</dbReference>
<feature type="domain" description="EF-hand" evidence="7">
    <location>
        <begin position="96"/>
        <end position="131"/>
    </location>
</feature>
<gene>
    <name evidence="8" type="ORF">OKIOD_LOCUS6903</name>
</gene>
<proteinExistence type="inferred from homology"/>
<dbReference type="Proteomes" id="UP001158576">
    <property type="component" value="Chromosome XSR"/>
</dbReference>
<reference evidence="8 9" key="1">
    <citation type="submission" date="2021-04" db="EMBL/GenBank/DDBJ databases">
        <authorList>
            <person name="Bliznina A."/>
        </authorList>
    </citation>
    <scope>NUCLEOTIDE SEQUENCE [LARGE SCALE GENOMIC DNA]</scope>
</reference>
<keyword evidence="4" id="KW-0677">Repeat</keyword>
<dbReference type="PROSITE" id="PS00018">
    <property type="entry name" value="EF_HAND_1"/>
    <property type="match status" value="1"/>
</dbReference>
<evidence type="ECO:0000313" key="9">
    <source>
        <dbReference type="Proteomes" id="UP001158576"/>
    </source>
</evidence>
<dbReference type="PANTHER" id="PTHR23055:SF178">
    <property type="entry name" value="NEUROCALCIN HOMOLOG"/>
    <property type="match status" value="1"/>
</dbReference>
<keyword evidence="2" id="KW-0519">Myristate</keyword>
<feature type="domain" description="EF-hand" evidence="7">
    <location>
        <begin position="60"/>
        <end position="95"/>
    </location>
</feature>
<dbReference type="EMBL" id="OU015569">
    <property type="protein sequence ID" value="CAG5098043.1"/>
    <property type="molecule type" value="Genomic_DNA"/>
</dbReference>
<dbReference type="Gene3D" id="1.10.238.10">
    <property type="entry name" value="EF-hand"/>
    <property type="match status" value="1"/>
</dbReference>
<dbReference type="PANTHER" id="PTHR23055">
    <property type="entry name" value="CALCIUM BINDING PROTEINS"/>
    <property type="match status" value="1"/>
</dbReference>
<protein>
    <submittedName>
        <fullName evidence="8">Oidioi.mRNA.OKI2018_I69.XSR.g15345.t1.cds</fullName>
    </submittedName>
</protein>
<keyword evidence="9" id="KW-1185">Reference proteome</keyword>
<dbReference type="SMART" id="SM00054">
    <property type="entry name" value="EFh"/>
    <property type="match status" value="2"/>
</dbReference>
<dbReference type="CDD" id="cd00051">
    <property type="entry name" value="EFh"/>
    <property type="match status" value="1"/>
</dbReference>
<evidence type="ECO:0000259" key="7">
    <source>
        <dbReference type="PROSITE" id="PS50222"/>
    </source>
</evidence>
<evidence type="ECO:0000256" key="6">
    <source>
        <dbReference type="ARBA" id="ARBA00023288"/>
    </source>
</evidence>
<keyword evidence="3" id="KW-0479">Metal-binding</keyword>
<keyword evidence="6" id="KW-0449">Lipoprotein</keyword>
<dbReference type="InterPro" id="IPR018247">
    <property type="entry name" value="EF_Hand_1_Ca_BS"/>
</dbReference>
<dbReference type="InterPro" id="IPR028846">
    <property type="entry name" value="Recoverin"/>
</dbReference>
<evidence type="ECO:0000256" key="4">
    <source>
        <dbReference type="ARBA" id="ARBA00022737"/>
    </source>
</evidence>
<dbReference type="Pfam" id="PF13202">
    <property type="entry name" value="EF-hand_5"/>
    <property type="match status" value="1"/>
</dbReference>